<evidence type="ECO:0000313" key="4">
    <source>
        <dbReference type="Proteomes" id="UP000574317"/>
    </source>
</evidence>
<feature type="region of interest" description="Disordered" evidence="1">
    <location>
        <begin position="172"/>
        <end position="200"/>
    </location>
</feature>
<dbReference type="AlphaFoldDB" id="A0A8H5MS54"/>
<accession>A0A8H5MS54</accession>
<keyword evidence="4" id="KW-1185">Reference proteome</keyword>
<feature type="domain" description="BTB" evidence="2">
    <location>
        <begin position="60"/>
        <end position="141"/>
    </location>
</feature>
<protein>
    <recommendedName>
        <fullName evidence="2">BTB domain-containing protein</fullName>
    </recommendedName>
</protein>
<evidence type="ECO:0000313" key="3">
    <source>
        <dbReference type="EMBL" id="KAF5539334.1"/>
    </source>
</evidence>
<dbReference type="SMART" id="SM00225">
    <property type="entry name" value="BTB"/>
    <property type="match status" value="1"/>
</dbReference>
<dbReference type="EMBL" id="JAAOAO010000491">
    <property type="protein sequence ID" value="KAF5539334.1"/>
    <property type="molecule type" value="Genomic_DNA"/>
</dbReference>
<name>A0A8H5MS54_9HYPO</name>
<dbReference type="SUPFAM" id="SSF54695">
    <property type="entry name" value="POZ domain"/>
    <property type="match status" value="1"/>
</dbReference>
<sequence length="331" mass="37874">MAQNDIPTSNIDPEVYFTPQTHISDNFKEMDTEEPYAVDDLCASSIRASHYKLLFDGAYSDISIVCRGREFKVHRAIVCTQCEWFGEAFTTPPKVCRLLFITILTDPLQKRTIRSVTLDEDPEVFQHLLEFLYTGTYTAQMPTASHEAERAKEIQDRLAAYPRCPIKKDTVKDSVPERPVRRSNRLLSTTPATAPTANSPSSTLHEILLAMHLFIMAQTYNIPALQLLCQDRFYTAAKNRWVNRTWTDWEATKEFEDVVLDVYGSTQEVNTPLWRALCKLICVKKDGDRMKERMMVVKGEQVFLAEGVAKYMLEPRSVLGWSERQDTGAQS</sequence>
<reference evidence="3 4" key="1">
    <citation type="submission" date="2020-05" db="EMBL/GenBank/DDBJ databases">
        <title>Identification and distribution of gene clusters putatively required for synthesis of sphingolipid metabolism inhibitors in phylogenetically diverse species of the filamentous fungus Fusarium.</title>
        <authorList>
            <person name="Kim H.-S."/>
            <person name="Busman M."/>
            <person name="Brown D.W."/>
            <person name="Divon H."/>
            <person name="Uhlig S."/>
            <person name="Proctor R.H."/>
        </authorList>
    </citation>
    <scope>NUCLEOTIDE SEQUENCE [LARGE SCALE GENOMIC DNA]</scope>
    <source>
        <strain evidence="3 4">NRRL 25196</strain>
    </source>
</reference>
<dbReference type="CDD" id="cd18186">
    <property type="entry name" value="BTB_POZ_ZBTB_KLHL-like"/>
    <property type="match status" value="1"/>
</dbReference>
<organism evidence="3 4">
    <name type="scientific">Fusarium napiforme</name>
    <dbReference type="NCBI Taxonomy" id="42672"/>
    <lineage>
        <taxon>Eukaryota</taxon>
        <taxon>Fungi</taxon>
        <taxon>Dikarya</taxon>
        <taxon>Ascomycota</taxon>
        <taxon>Pezizomycotina</taxon>
        <taxon>Sordariomycetes</taxon>
        <taxon>Hypocreomycetidae</taxon>
        <taxon>Hypocreales</taxon>
        <taxon>Nectriaceae</taxon>
        <taxon>Fusarium</taxon>
        <taxon>Fusarium fujikuroi species complex</taxon>
    </lineage>
</organism>
<dbReference type="Pfam" id="PF00651">
    <property type="entry name" value="BTB"/>
    <property type="match status" value="1"/>
</dbReference>
<proteinExistence type="predicted"/>
<evidence type="ECO:0000259" key="2">
    <source>
        <dbReference type="PROSITE" id="PS50097"/>
    </source>
</evidence>
<feature type="compositionally biased region" description="Low complexity" evidence="1">
    <location>
        <begin position="186"/>
        <end position="200"/>
    </location>
</feature>
<gene>
    <name evidence="3" type="ORF">FNAPI_10863</name>
</gene>
<dbReference type="PANTHER" id="PTHR47843:SF5">
    <property type="entry name" value="BTB_POZ DOMAIN PROTEIN"/>
    <property type="match status" value="1"/>
</dbReference>
<dbReference type="InterPro" id="IPR000210">
    <property type="entry name" value="BTB/POZ_dom"/>
</dbReference>
<dbReference type="PANTHER" id="PTHR47843">
    <property type="entry name" value="BTB DOMAIN-CONTAINING PROTEIN-RELATED"/>
    <property type="match status" value="1"/>
</dbReference>
<comment type="caution">
    <text evidence="3">The sequence shown here is derived from an EMBL/GenBank/DDBJ whole genome shotgun (WGS) entry which is preliminary data.</text>
</comment>
<dbReference type="Gene3D" id="3.30.710.10">
    <property type="entry name" value="Potassium Channel Kv1.1, Chain A"/>
    <property type="match status" value="1"/>
</dbReference>
<evidence type="ECO:0000256" key="1">
    <source>
        <dbReference type="SAM" id="MobiDB-lite"/>
    </source>
</evidence>
<dbReference type="Proteomes" id="UP000574317">
    <property type="component" value="Unassembled WGS sequence"/>
</dbReference>
<dbReference type="PROSITE" id="PS50097">
    <property type="entry name" value="BTB"/>
    <property type="match status" value="1"/>
</dbReference>
<dbReference type="InterPro" id="IPR011333">
    <property type="entry name" value="SKP1/BTB/POZ_sf"/>
</dbReference>